<proteinExistence type="predicted"/>
<reference evidence="1 2" key="1">
    <citation type="submission" date="2019-12" db="EMBL/GenBank/DDBJ databases">
        <authorList>
            <person name="Huq M.A."/>
        </authorList>
    </citation>
    <scope>NUCLEOTIDE SEQUENCE [LARGE SCALE GENOMIC DNA]</scope>
    <source>
        <strain evidence="1 2">MAH-18</strain>
    </source>
</reference>
<comment type="caution">
    <text evidence="1">The sequence shown here is derived from an EMBL/GenBank/DDBJ whole genome shotgun (WGS) entry which is preliminary data.</text>
</comment>
<sequence length="201" mass="21382">MTTSRTRRVADARRPELLGVVLSRRVTFPEPERVEPGRVASDWVRVPTSDAQRLLREVARLVADLPRDSSRDVVWTLGNSELLLHTGRLTLAVSAGLVTVGIPVECDQVDPTTIEVPLAVGTTKQVRGLFASTSDSPIGPPVVTGIWSDALAAFAYECLVTLAQHVAAQSGTDPSGRTLVPAAVAAERGLLLVKSMARNGA</sequence>
<dbReference type="Proteomes" id="UP000473525">
    <property type="component" value="Unassembled WGS sequence"/>
</dbReference>
<name>A0A6L6Y3E1_9ACTN</name>
<dbReference type="RefSeq" id="WP_157347227.1">
    <property type="nucleotide sequence ID" value="NZ_WSEK01000005.1"/>
</dbReference>
<accession>A0A6L6Y3E1</accession>
<dbReference type="EMBL" id="WSEK01000005">
    <property type="protein sequence ID" value="MVQ52105.1"/>
    <property type="molecule type" value="Genomic_DNA"/>
</dbReference>
<evidence type="ECO:0000313" key="2">
    <source>
        <dbReference type="Proteomes" id="UP000473525"/>
    </source>
</evidence>
<protein>
    <submittedName>
        <fullName evidence="1">Uncharacterized protein</fullName>
    </submittedName>
</protein>
<keyword evidence="2" id="KW-1185">Reference proteome</keyword>
<gene>
    <name evidence="1" type="ORF">GON03_23225</name>
</gene>
<dbReference type="AlphaFoldDB" id="A0A6L6Y3E1"/>
<evidence type="ECO:0000313" key="1">
    <source>
        <dbReference type="EMBL" id="MVQ52105.1"/>
    </source>
</evidence>
<organism evidence="1 2">
    <name type="scientific">Nocardioides agri</name>
    <dbReference type="NCBI Taxonomy" id="2682843"/>
    <lineage>
        <taxon>Bacteria</taxon>
        <taxon>Bacillati</taxon>
        <taxon>Actinomycetota</taxon>
        <taxon>Actinomycetes</taxon>
        <taxon>Propionibacteriales</taxon>
        <taxon>Nocardioidaceae</taxon>
        <taxon>Nocardioides</taxon>
    </lineage>
</organism>